<dbReference type="OrthoDB" id="8441539at2759"/>
<feature type="region of interest" description="Disordered" evidence="1">
    <location>
        <begin position="138"/>
        <end position="166"/>
    </location>
</feature>
<name>A0A6P7KL88_BETSP</name>
<dbReference type="KEGG" id="bspl:114842030"/>
<protein>
    <submittedName>
        <fullName evidence="3">Bcl-2-like protein 11</fullName>
    </submittedName>
</protein>
<dbReference type="GeneID" id="114842030"/>
<evidence type="ECO:0000313" key="3">
    <source>
        <dbReference type="RefSeq" id="XP_028983283.1"/>
    </source>
</evidence>
<gene>
    <name evidence="3" type="primary">bcl2l11</name>
</gene>
<evidence type="ECO:0000313" key="2">
    <source>
        <dbReference type="Proteomes" id="UP000515150"/>
    </source>
</evidence>
<feature type="compositionally biased region" description="Basic and acidic residues" evidence="1">
    <location>
        <begin position="39"/>
        <end position="50"/>
    </location>
</feature>
<organism evidence="2 3">
    <name type="scientific">Betta splendens</name>
    <name type="common">Siamese fighting fish</name>
    <dbReference type="NCBI Taxonomy" id="158456"/>
    <lineage>
        <taxon>Eukaryota</taxon>
        <taxon>Metazoa</taxon>
        <taxon>Chordata</taxon>
        <taxon>Craniata</taxon>
        <taxon>Vertebrata</taxon>
        <taxon>Euteleostomi</taxon>
        <taxon>Actinopterygii</taxon>
        <taxon>Neopterygii</taxon>
        <taxon>Teleostei</taxon>
        <taxon>Neoteleostei</taxon>
        <taxon>Acanthomorphata</taxon>
        <taxon>Anabantaria</taxon>
        <taxon>Anabantiformes</taxon>
        <taxon>Anabantoidei</taxon>
        <taxon>Osphronemidae</taxon>
        <taxon>Betta</taxon>
    </lineage>
</organism>
<accession>A0A6P7KL88</accession>
<dbReference type="Proteomes" id="UP000515150">
    <property type="component" value="Chromosome 15"/>
</dbReference>
<dbReference type="InParanoid" id="A0A6P7KL88"/>
<keyword evidence="2" id="KW-1185">Reference proteome</keyword>
<proteinExistence type="predicted"/>
<dbReference type="RefSeq" id="XP_028983283.1">
    <property type="nucleotide sequence ID" value="XM_029127450.2"/>
</dbReference>
<reference evidence="3" key="1">
    <citation type="submission" date="2025-08" db="UniProtKB">
        <authorList>
            <consortium name="RefSeq"/>
        </authorList>
    </citation>
    <scope>IDENTIFICATION</scope>
</reference>
<dbReference type="CTD" id="10018"/>
<feature type="region of interest" description="Disordered" evidence="1">
    <location>
        <begin position="1"/>
        <end position="124"/>
    </location>
</feature>
<sequence>MNPPRPPNRSDGVTAVTATEEGGGDPPGAGAAGAPRSHGGGDRRRGHAELSGDEPPEPPEPQSRRRARSISPLEGLGVFQTRSIFHLPRRPSSGYFSSDGDSVPSSPRSPRPATADTSTQTPSPACQVMNHALQRVSEAHGGGAGAQQHGSLPSPFSAQQHHSAGDMQAVEVGRELRRIGDDFNNHLLEVAGRHPWVVIQPIRVPHVHQDPAVVLCLGLLLLVIGRILYSQAGASSHPQV</sequence>
<dbReference type="AlphaFoldDB" id="A0A6P7KL88"/>
<feature type="compositionally biased region" description="Polar residues" evidence="1">
    <location>
        <begin position="115"/>
        <end position="124"/>
    </location>
</feature>
<evidence type="ECO:0000256" key="1">
    <source>
        <dbReference type="SAM" id="MobiDB-lite"/>
    </source>
</evidence>
<feature type="compositionally biased region" description="Low complexity" evidence="1">
    <location>
        <begin position="97"/>
        <end position="112"/>
    </location>
</feature>